<dbReference type="Proteomes" id="UP000053127">
    <property type="component" value="Unassembled WGS sequence"/>
</dbReference>
<dbReference type="AlphaFoldDB" id="A0A101PD94"/>
<feature type="compositionally biased region" description="Polar residues" evidence="1">
    <location>
        <begin position="1"/>
        <end position="10"/>
    </location>
</feature>
<protein>
    <submittedName>
        <fullName evidence="2">Uncharacterized protein</fullName>
    </submittedName>
</protein>
<keyword evidence="3" id="KW-1185">Reference proteome</keyword>
<dbReference type="EMBL" id="LMWN01000006">
    <property type="protein sequence ID" value="KUN09405.1"/>
    <property type="molecule type" value="Genomic_DNA"/>
</dbReference>
<reference evidence="2 3" key="1">
    <citation type="submission" date="2015-10" db="EMBL/GenBank/DDBJ databases">
        <title>Draft genome sequence of Streptomyces yokosukanensis DSM 40224, type strain for the species Streptomyces yokosukanensis.</title>
        <authorList>
            <person name="Ruckert C."/>
            <person name="Winkler A."/>
            <person name="Kalinowski J."/>
            <person name="Kampfer P."/>
            <person name="Glaeser S."/>
        </authorList>
    </citation>
    <scope>NUCLEOTIDE SEQUENCE [LARGE SCALE GENOMIC DNA]</scope>
    <source>
        <strain evidence="2 3">DSM 40224</strain>
    </source>
</reference>
<sequence>MSAEYSTRSQLLKVGQADPGEGVEEIGLRRADALRGLGTGAKGAADCHAVIVRATRTRKHLHPCPPHVLDLRAAGGTVGAIKGWRDAVCWPRCFGCDDETSLIIHGWDG</sequence>
<feature type="region of interest" description="Disordered" evidence="1">
    <location>
        <begin position="1"/>
        <end position="20"/>
    </location>
</feature>
<organism evidence="2 3">
    <name type="scientific">Streptomyces yokosukanensis</name>
    <dbReference type="NCBI Taxonomy" id="67386"/>
    <lineage>
        <taxon>Bacteria</taxon>
        <taxon>Bacillati</taxon>
        <taxon>Actinomycetota</taxon>
        <taxon>Actinomycetes</taxon>
        <taxon>Kitasatosporales</taxon>
        <taxon>Streptomycetaceae</taxon>
        <taxon>Streptomyces</taxon>
    </lineage>
</organism>
<evidence type="ECO:0000313" key="3">
    <source>
        <dbReference type="Proteomes" id="UP000053127"/>
    </source>
</evidence>
<comment type="caution">
    <text evidence="2">The sequence shown here is derived from an EMBL/GenBank/DDBJ whole genome shotgun (WGS) entry which is preliminary data.</text>
</comment>
<accession>A0A101PD94</accession>
<evidence type="ECO:0000256" key="1">
    <source>
        <dbReference type="SAM" id="MobiDB-lite"/>
    </source>
</evidence>
<evidence type="ECO:0000313" key="2">
    <source>
        <dbReference type="EMBL" id="KUN09405.1"/>
    </source>
</evidence>
<name>A0A101PD94_9ACTN</name>
<proteinExistence type="predicted"/>
<gene>
    <name evidence="2" type="ORF">AQI95_06255</name>
</gene>